<gene>
    <name evidence="2" type="ORF">Pmani_028472</name>
</gene>
<keyword evidence="3" id="KW-1185">Reference proteome</keyword>
<evidence type="ECO:0000256" key="1">
    <source>
        <dbReference type="SAM" id="MobiDB-lite"/>
    </source>
</evidence>
<dbReference type="EMBL" id="JAWZYT010003279">
    <property type="protein sequence ID" value="KAK4299235.1"/>
    <property type="molecule type" value="Genomic_DNA"/>
</dbReference>
<evidence type="ECO:0000313" key="2">
    <source>
        <dbReference type="EMBL" id="KAK4299235.1"/>
    </source>
</evidence>
<feature type="region of interest" description="Disordered" evidence="1">
    <location>
        <begin position="47"/>
        <end position="74"/>
    </location>
</feature>
<reference evidence="2" key="1">
    <citation type="submission" date="2023-11" db="EMBL/GenBank/DDBJ databases">
        <title>Genome assemblies of two species of porcelain crab, Petrolisthes cinctipes and Petrolisthes manimaculis (Anomura: Porcellanidae).</title>
        <authorList>
            <person name="Angst P."/>
        </authorList>
    </citation>
    <scope>NUCLEOTIDE SEQUENCE</scope>
    <source>
        <strain evidence="2">PB745_02</strain>
        <tissue evidence="2">Gill</tissue>
    </source>
</reference>
<proteinExistence type="predicted"/>
<name>A0AAE1NZG3_9EUCA</name>
<dbReference type="AlphaFoldDB" id="A0AAE1NZG3"/>
<accession>A0AAE1NZG3</accession>
<organism evidence="2 3">
    <name type="scientific">Petrolisthes manimaculis</name>
    <dbReference type="NCBI Taxonomy" id="1843537"/>
    <lineage>
        <taxon>Eukaryota</taxon>
        <taxon>Metazoa</taxon>
        <taxon>Ecdysozoa</taxon>
        <taxon>Arthropoda</taxon>
        <taxon>Crustacea</taxon>
        <taxon>Multicrustacea</taxon>
        <taxon>Malacostraca</taxon>
        <taxon>Eumalacostraca</taxon>
        <taxon>Eucarida</taxon>
        <taxon>Decapoda</taxon>
        <taxon>Pleocyemata</taxon>
        <taxon>Anomura</taxon>
        <taxon>Galatheoidea</taxon>
        <taxon>Porcellanidae</taxon>
        <taxon>Petrolisthes</taxon>
    </lineage>
</organism>
<dbReference type="Proteomes" id="UP001292094">
    <property type="component" value="Unassembled WGS sequence"/>
</dbReference>
<comment type="caution">
    <text evidence="2">The sequence shown here is derived from an EMBL/GenBank/DDBJ whole genome shotgun (WGS) entry which is preliminary data.</text>
</comment>
<sequence>MRCREAALEGCRCHLHLHQPLLPPTYISNYVFTCTWYYTTYTKTIASSHSPFPSTPSPSPSTHSSFSSAIALPL</sequence>
<protein>
    <submittedName>
        <fullName evidence="2">Uncharacterized protein</fullName>
    </submittedName>
</protein>
<evidence type="ECO:0000313" key="3">
    <source>
        <dbReference type="Proteomes" id="UP001292094"/>
    </source>
</evidence>